<accession>A0ACB9D666</accession>
<reference evidence="2" key="1">
    <citation type="journal article" date="2022" name="Mol. Ecol. Resour.">
        <title>The genomes of chicory, endive, great burdock and yacon provide insights into Asteraceae palaeo-polyploidization history and plant inulin production.</title>
        <authorList>
            <person name="Fan W."/>
            <person name="Wang S."/>
            <person name="Wang H."/>
            <person name="Wang A."/>
            <person name="Jiang F."/>
            <person name="Liu H."/>
            <person name="Zhao H."/>
            <person name="Xu D."/>
            <person name="Zhang Y."/>
        </authorList>
    </citation>
    <scope>NUCLEOTIDE SEQUENCE [LARGE SCALE GENOMIC DNA]</scope>
    <source>
        <strain evidence="2">cv. Yunnan</strain>
    </source>
</reference>
<protein>
    <submittedName>
        <fullName evidence="1">Uncharacterized protein</fullName>
    </submittedName>
</protein>
<evidence type="ECO:0000313" key="2">
    <source>
        <dbReference type="Proteomes" id="UP001056120"/>
    </source>
</evidence>
<evidence type="ECO:0000313" key="1">
    <source>
        <dbReference type="EMBL" id="KAI3741958.1"/>
    </source>
</evidence>
<gene>
    <name evidence="1" type="ORF">L1987_59637</name>
</gene>
<dbReference type="EMBL" id="CM042037">
    <property type="protein sequence ID" value="KAI3741958.1"/>
    <property type="molecule type" value="Genomic_DNA"/>
</dbReference>
<sequence length="396" mass="44854">MSFSALLLVLLCIDMQYFTIDTVYQLKVNILCLVTVLLTSKLIAETHDMITHMQVMFQIAVFIQIDKLIMDGPTTPSSHASVNPTNTMSSDANTAPQFPNRDMAWEWGECRDAMKKQCVWCKICGHKMSGGITRLKQHLTHTGGQVKGCMKVTVDIQKRVMESIKEKEKIQLQKKRNMQILSSHSSDEDDQDDVEEEVRITKNVSKKKKFVGTSNTRGPIDMLKSDYDKTKQTTLDRNNPIKEMLKMEAWDKFATWAYSVGLPFNAVRDEGFQDMINAIGEYGRAGYYLNPAIFHGENSKEIKKNRDIVTRLYVAIDRLVPDDDENDKVRQDLNLYIDSVGQFGSPAAIRGRKKVAPYVDVDLNVGKFGARMSLVLDAILTSRFVMSCKTGLQLRG</sequence>
<reference evidence="1 2" key="2">
    <citation type="journal article" date="2022" name="Mol. Ecol. Resour.">
        <title>The genomes of chicory, endive, great burdock and yacon provide insights into Asteraceae paleo-polyploidization history and plant inulin production.</title>
        <authorList>
            <person name="Fan W."/>
            <person name="Wang S."/>
            <person name="Wang H."/>
            <person name="Wang A."/>
            <person name="Jiang F."/>
            <person name="Liu H."/>
            <person name="Zhao H."/>
            <person name="Xu D."/>
            <person name="Zhang Y."/>
        </authorList>
    </citation>
    <scope>NUCLEOTIDE SEQUENCE [LARGE SCALE GENOMIC DNA]</scope>
    <source>
        <strain evidence="2">cv. Yunnan</strain>
        <tissue evidence="1">Leaves</tissue>
    </source>
</reference>
<comment type="caution">
    <text evidence="1">The sequence shown here is derived from an EMBL/GenBank/DDBJ whole genome shotgun (WGS) entry which is preliminary data.</text>
</comment>
<keyword evidence="2" id="KW-1185">Reference proteome</keyword>
<proteinExistence type="predicted"/>
<organism evidence="1 2">
    <name type="scientific">Smallanthus sonchifolius</name>
    <dbReference type="NCBI Taxonomy" id="185202"/>
    <lineage>
        <taxon>Eukaryota</taxon>
        <taxon>Viridiplantae</taxon>
        <taxon>Streptophyta</taxon>
        <taxon>Embryophyta</taxon>
        <taxon>Tracheophyta</taxon>
        <taxon>Spermatophyta</taxon>
        <taxon>Magnoliopsida</taxon>
        <taxon>eudicotyledons</taxon>
        <taxon>Gunneridae</taxon>
        <taxon>Pentapetalae</taxon>
        <taxon>asterids</taxon>
        <taxon>campanulids</taxon>
        <taxon>Asterales</taxon>
        <taxon>Asteraceae</taxon>
        <taxon>Asteroideae</taxon>
        <taxon>Heliantheae alliance</taxon>
        <taxon>Millerieae</taxon>
        <taxon>Smallanthus</taxon>
    </lineage>
</organism>
<name>A0ACB9D666_9ASTR</name>
<dbReference type="Proteomes" id="UP001056120">
    <property type="component" value="Linkage Group LG20"/>
</dbReference>